<evidence type="ECO:0000259" key="12">
    <source>
        <dbReference type="SMART" id="SM01185"/>
    </source>
</evidence>
<dbReference type="InterPro" id="IPR008991">
    <property type="entry name" value="Translation_prot_SH3-like_sf"/>
</dbReference>
<dbReference type="GO" id="GO:0003746">
    <property type="term" value="F:translation elongation factor activity"/>
    <property type="evidence" value="ECO:0007669"/>
    <property type="project" value="UniProtKB-UniRule"/>
</dbReference>
<dbReference type="SMART" id="SM01185">
    <property type="entry name" value="EFP"/>
    <property type="match status" value="1"/>
</dbReference>
<evidence type="ECO:0000256" key="5">
    <source>
        <dbReference type="ARBA" id="ARBA00022768"/>
    </source>
</evidence>
<evidence type="ECO:0000256" key="1">
    <source>
        <dbReference type="ARBA" id="ARBA00004496"/>
    </source>
</evidence>
<dbReference type="PROSITE" id="PS01275">
    <property type="entry name" value="EFP"/>
    <property type="match status" value="1"/>
</dbReference>
<protein>
    <recommendedName>
        <fullName evidence="8 9">Elongation factor P</fullName>
        <shortName evidence="8">EF-P</shortName>
    </recommendedName>
</protein>
<dbReference type="SMART" id="SM00841">
    <property type="entry name" value="Elong-fact-P_C"/>
    <property type="match status" value="1"/>
</dbReference>
<sequence>MSNVRFSDKMNRMIFYNEGDKNMISAVDLRAGMTFIQDGKLIKVLDASHHKPGKGNTVMRMKLRDVRTGATYDTTLRPDEKFEKAHIDTKTVQYLYTMDDTGFFMDLESYDQYEIPVDTIEEEMKYILENMEVKIQFYGAEVIGIQLPTTVVLRVAETQPSIKGATVTGSGKPAIMETGLTVNVPDFIEAGELLEVNTAEGSYVKRAGK</sequence>
<evidence type="ECO:0000313" key="14">
    <source>
        <dbReference type="Proteomes" id="UP000182149"/>
    </source>
</evidence>
<dbReference type="SUPFAM" id="SSF50249">
    <property type="entry name" value="Nucleic acid-binding proteins"/>
    <property type="match status" value="2"/>
</dbReference>
<dbReference type="InterPro" id="IPR011768">
    <property type="entry name" value="Transl_elongation_fac_P"/>
</dbReference>
<dbReference type="FunFam" id="2.40.50.140:FF:000004">
    <property type="entry name" value="Elongation factor P"/>
    <property type="match status" value="1"/>
</dbReference>
<dbReference type="HAMAP" id="MF_00141">
    <property type="entry name" value="EF_P"/>
    <property type="match status" value="1"/>
</dbReference>
<dbReference type="Gene3D" id="2.40.50.140">
    <property type="entry name" value="Nucleic acid-binding proteins"/>
    <property type="match status" value="2"/>
</dbReference>
<dbReference type="Proteomes" id="UP000182149">
    <property type="component" value="Unassembled WGS sequence"/>
</dbReference>
<comment type="function">
    <text evidence="7 8">Involved in peptide bond synthesis. Stimulates efficient translation and peptide-bond synthesis on native or reconstituted 70S ribosomes in vitro. Probably functions indirectly by altering the affinity of the ribosome for aminoacyl-tRNA, thus increasing their reactivity as acceptors for peptidyl transferase.</text>
</comment>
<evidence type="ECO:0000256" key="7">
    <source>
        <dbReference type="ARBA" id="ARBA00025469"/>
    </source>
</evidence>
<comment type="similarity">
    <text evidence="3 8 10">Belongs to the elongation factor P family.</text>
</comment>
<accession>A0A1L8QQ78</accession>
<keyword evidence="5 8" id="KW-0251">Elongation factor</keyword>
<evidence type="ECO:0000256" key="8">
    <source>
        <dbReference type="HAMAP-Rule" id="MF_00141"/>
    </source>
</evidence>
<dbReference type="GO" id="GO:0043043">
    <property type="term" value="P:peptide biosynthetic process"/>
    <property type="evidence" value="ECO:0007669"/>
    <property type="project" value="InterPro"/>
</dbReference>
<evidence type="ECO:0000256" key="6">
    <source>
        <dbReference type="ARBA" id="ARBA00022917"/>
    </source>
</evidence>
<dbReference type="NCBIfam" id="NF001810">
    <property type="entry name" value="PRK00529.1"/>
    <property type="match status" value="1"/>
</dbReference>
<dbReference type="InterPro" id="IPR001059">
    <property type="entry name" value="Transl_elong_P/YeiP_cen"/>
</dbReference>
<keyword evidence="6 8" id="KW-0648">Protein biosynthesis</keyword>
<dbReference type="InterPro" id="IPR012340">
    <property type="entry name" value="NA-bd_OB-fold"/>
</dbReference>
<dbReference type="InterPro" id="IPR013852">
    <property type="entry name" value="Transl_elong_P/YeiP_CS"/>
</dbReference>
<evidence type="ECO:0000256" key="9">
    <source>
        <dbReference type="NCBIfam" id="TIGR00038"/>
    </source>
</evidence>
<keyword evidence="14" id="KW-1185">Reference proteome</keyword>
<keyword evidence="4 8" id="KW-0963">Cytoplasm</keyword>
<dbReference type="CDD" id="cd04470">
    <property type="entry name" value="S1_EF-P_repeat_1"/>
    <property type="match status" value="1"/>
</dbReference>
<proteinExistence type="inferred from homology"/>
<dbReference type="Gene3D" id="2.30.30.30">
    <property type="match status" value="1"/>
</dbReference>
<feature type="domain" description="Elongation factor P C-terminal" evidence="11">
    <location>
        <begin position="151"/>
        <end position="206"/>
    </location>
</feature>
<evidence type="ECO:0000256" key="10">
    <source>
        <dbReference type="RuleBase" id="RU004389"/>
    </source>
</evidence>
<organism evidence="13 14">
    <name type="scientific">Enterococcus aquimarinus</name>
    <dbReference type="NCBI Taxonomy" id="328396"/>
    <lineage>
        <taxon>Bacteria</taxon>
        <taxon>Bacillati</taxon>
        <taxon>Bacillota</taxon>
        <taxon>Bacilli</taxon>
        <taxon>Lactobacillales</taxon>
        <taxon>Enterococcaceae</taxon>
        <taxon>Enterococcus</taxon>
    </lineage>
</organism>
<dbReference type="NCBIfam" id="TIGR00038">
    <property type="entry name" value="efp"/>
    <property type="match status" value="1"/>
</dbReference>
<dbReference type="InterPro" id="IPR020599">
    <property type="entry name" value="Transl_elong_fac_P/YeiP"/>
</dbReference>
<gene>
    <name evidence="8" type="primary">efp</name>
    <name evidence="13" type="ORF">RU93_GL000656</name>
</gene>
<comment type="subcellular location">
    <subcellularLocation>
        <location evidence="1 8">Cytoplasm</location>
    </subcellularLocation>
</comment>
<dbReference type="AlphaFoldDB" id="A0A1L8QQ78"/>
<dbReference type="SUPFAM" id="SSF50104">
    <property type="entry name" value="Translation proteins SH3-like domain"/>
    <property type="match status" value="1"/>
</dbReference>
<evidence type="ECO:0000256" key="4">
    <source>
        <dbReference type="ARBA" id="ARBA00022490"/>
    </source>
</evidence>
<dbReference type="FunFam" id="2.30.30.30:FF:000003">
    <property type="entry name" value="Elongation factor P"/>
    <property type="match status" value="1"/>
</dbReference>
<dbReference type="STRING" id="328396.RU93_GL000656"/>
<evidence type="ECO:0000259" key="11">
    <source>
        <dbReference type="SMART" id="SM00841"/>
    </source>
</evidence>
<dbReference type="CDD" id="cd05794">
    <property type="entry name" value="S1_EF-P_repeat_2"/>
    <property type="match status" value="1"/>
</dbReference>
<feature type="domain" description="Translation elongation factor P/YeiP central" evidence="12">
    <location>
        <begin position="89"/>
        <end position="143"/>
    </location>
</feature>
<evidence type="ECO:0000256" key="3">
    <source>
        <dbReference type="ARBA" id="ARBA00009479"/>
    </source>
</evidence>
<dbReference type="InterPro" id="IPR015365">
    <property type="entry name" value="Elong-fact-P_C"/>
</dbReference>
<evidence type="ECO:0000256" key="2">
    <source>
        <dbReference type="ARBA" id="ARBA00004815"/>
    </source>
</evidence>
<dbReference type="Pfam" id="PF08207">
    <property type="entry name" value="EFP_N"/>
    <property type="match status" value="1"/>
</dbReference>
<dbReference type="InterPro" id="IPR014722">
    <property type="entry name" value="Rib_uL2_dom2"/>
</dbReference>
<dbReference type="Pfam" id="PF01132">
    <property type="entry name" value="EFP"/>
    <property type="match status" value="1"/>
</dbReference>
<dbReference type="EMBL" id="JXKD01000014">
    <property type="protein sequence ID" value="OJG09673.1"/>
    <property type="molecule type" value="Genomic_DNA"/>
</dbReference>
<reference evidence="13 14" key="1">
    <citation type="submission" date="2014-12" db="EMBL/GenBank/DDBJ databases">
        <title>Draft genome sequences of 29 type strains of Enterococci.</title>
        <authorList>
            <person name="Zhong Z."/>
            <person name="Sun Z."/>
            <person name="Liu W."/>
            <person name="Zhang W."/>
            <person name="Zhang H."/>
        </authorList>
    </citation>
    <scope>NUCLEOTIDE SEQUENCE [LARGE SCALE GENOMIC DNA]</scope>
    <source>
        <strain evidence="13 14">DSM 17690</strain>
    </source>
</reference>
<comment type="caution">
    <text evidence="13">The sequence shown here is derived from an EMBL/GenBank/DDBJ whole genome shotgun (WGS) entry which is preliminary data.</text>
</comment>
<dbReference type="FunFam" id="2.40.50.140:FF:000009">
    <property type="entry name" value="Elongation factor P"/>
    <property type="match status" value="1"/>
</dbReference>
<dbReference type="UniPathway" id="UPA00345"/>
<dbReference type="PANTHER" id="PTHR30053">
    <property type="entry name" value="ELONGATION FACTOR P"/>
    <property type="match status" value="1"/>
</dbReference>
<dbReference type="InterPro" id="IPR013185">
    <property type="entry name" value="Transl_elong_KOW-like"/>
</dbReference>
<dbReference type="Pfam" id="PF09285">
    <property type="entry name" value="Elong-fact-P_C"/>
    <property type="match status" value="1"/>
</dbReference>
<name>A0A1L8QQ78_9ENTE</name>
<comment type="pathway">
    <text evidence="2 8">Protein biosynthesis; polypeptide chain elongation.</text>
</comment>
<dbReference type="PANTHER" id="PTHR30053:SF12">
    <property type="entry name" value="ELONGATION FACTOR P (EF-P) FAMILY PROTEIN"/>
    <property type="match status" value="1"/>
</dbReference>
<evidence type="ECO:0000313" key="13">
    <source>
        <dbReference type="EMBL" id="OJG09673.1"/>
    </source>
</evidence>
<dbReference type="PIRSF" id="PIRSF005901">
    <property type="entry name" value="EF-P"/>
    <property type="match status" value="1"/>
</dbReference>
<dbReference type="GO" id="GO:0005829">
    <property type="term" value="C:cytosol"/>
    <property type="evidence" value="ECO:0007669"/>
    <property type="project" value="UniProtKB-ARBA"/>
</dbReference>